<keyword evidence="7 9" id="KW-0057">Aromatic amino acid biosynthesis</keyword>
<dbReference type="NCBIfam" id="TIGR01088">
    <property type="entry name" value="aroQ"/>
    <property type="match status" value="1"/>
</dbReference>
<evidence type="ECO:0000256" key="4">
    <source>
        <dbReference type="ARBA" id="ARBA00011037"/>
    </source>
</evidence>
<dbReference type="HAMAP" id="MF_00169">
    <property type="entry name" value="AroQ"/>
    <property type="match status" value="1"/>
</dbReference>
<gene>
    <name evidence="9 13" type="primary">aroQ</name>
    <name evidence="13" type="ORF">GCM10017083_52620</name>
</gene>
<organism evidence="13 14">
    <name type="scientific">Thalassobaculum fulvum</name>
    <dbReference type="NCBI Taxonomy" id="1633335"/>
    <lineage>
        <taxon>Bacteria</taxon>
        <taxon>Pseudomonadati</taxon>
        <taxon>Pseudomonadota</taxon>
        <taxon>Alphaproteobacteria</taxon>
        <taxon>Rhodospirillales</taxon>
        <taxon>Thalassobaculaceae</taxon>
        <taxon>Thalassobaculum</taxon>
    </lineage>
</organism>
<dbReference type="RefSeq" id="WP_189995370.1">
    <property type="nucleotide sequence ID" value="NZ_BMZS01000015.1"/>
</dbReference>
<dbReference type="InterPro" id="IPR018509">
    <property type="entry name" value="DHquinase_II_CS"/>
</dbReference>
<feature type="binding site" evidence="9 11">
    <location>
        <position position="83"/>
    </location>
    <ligand>
        <name>substrate</name>
    </ligand>
</feature>
<comment type="pathway">
    <text evidence="3 9">Metabolic intermediate biosynthesis; chorismate biosynthesis; chorismate from D-erythrose 4-phosphate and phosphoenolpyruvate: step 3/7.</text>
</comment>
<evidence type="ECO:0000256" key="8">
    <source>
        <dbReference type="ARBA" id="ARBA00023239"/>
    </source>
</evidence>
<dbReference type="InterPro" id="IPR036441">
    <property type="entry name" value="DHquinase_II_sf"/>
</dbReference>
<proteinExistence type="inferred from homology"/>
<evidence type="ECO:0000256" key="6">
    <source>
        <dbReference type="ARBA" id="ARBA00012060"/>
    </source>
</evidence>
<feature type="binding site" evidence="9 11">
    <location>
        <begin position="104"/>
        <end position="105"/>
    </location>
    <ligand>
        <name>substrate</name>
    </ligand>
</feature>
<dbReference type="GO" id="GO:0009423">
    <property type="term" value="P:chorismate biosynthetic process"/>
    <property type="evidence" value="ECO:0007669"/>
    <property type="project" value="UniProtKB-UniRule"/>
</dbReference>
<evidence type="ECO:0000256" key="7">
    <source>
        <dbReference type="ARBA" id="ARBA00023141"/>
    </source>
</evidence>
<evidence type="ECO:0000256" key="11">
    <source>
        <dbReference type="PIRSR" id="PIRSR001399-2"/>
    </source>
</evidence>
<name>A0A918XX74_9PROT</name>
<evidence type="ECO:0000313" key="13">
    <source>
        <dbReference type="EMBL" id="GHD62996.1"/>
    </source>
</evidence>
<comment type="catalytic activity">
    <reaction evidence="1 9">
        <text>3-dehydroquinate = 3-dehydroshikimate + H2O</text>
        <dbReference type="Rhea" id="RHEA:21096"/>
        <dbReference type="ChEBI" id="CHEBI:15377"/>
        <dbReference type="ChEBI" id="CHEBI:16630"/>
        <dbReference type="ChEBI" id="CHEBI:32364"/>
        <dbReference type="EC" id="4.2.1.10"/>
    </reaction>
</comment>
<sequence>MADRPDILILNGPNLNMLGVREPQIYGSTTLAQIQQRCEAEGELLGLEVDFRQTNFEGEMVSIIQQARDAHDGIIINAGAYTHTSVAVHDALALTDLPVIELHLSNTFKREPFRHHSYISDVAVGVICGFGAHGYLLAMQAMAQLVGVLDDDGSTS</sequence>
<protein>
    <recommendedName>
        <fullName evidence="6 9">3-dehydroquinate dehydratase</fullName>
        <shortName evidence="9">3-dehydroquinase</shortName>
        <ecNumber evidence="6 9">4.2.1.10</ecNumber>
    </recommendedName>
    <alternativeName>
        <fullName evidence="9">Type II DHQase</fullName>
    </alternativeName>
</protein>
<dbReference type="GO" id="GO:0008652">
    <property type="term" value="P:amino acid biosynthetic process"/>
    <property type="evidence" value="ECO:0007669"/>
    <property type="project" value="UniProtKB-KW"/>
</dbReference>
<dbReference type="PIRSF" id="PIRSF001399">
    <property type="entry name" value="DHquinase_II"/>
    <property type="match status" value="1"/>
</dbReference>
<comment type="similarity">
    <text evidence="4 9">Belongs to the type-II 3-dehydroquinase family.</text>
</comment>
<dbReference type="AlphaFoldDB" id="A0A918XX74"/>
<dbReference type="GO" id="GO:0009073">
    <property type="term" value="P:aromatic amino acid family biosynthetic process"/>
    <property type="evidence" value="ECO:0007669"/>
    <property type="project" value="UniProtKB-KW"/>
</dbReference>
<evidence type="ECO:0000256" key="12">
    <source>
        <dbReference type="PIRSR" id="PIRSR001399-3"/>
    </source>
</evidence>
<dbReference type="PANTHER" id="PTHR21272">
    <property type="entry name" value="CATABOLIC 3-DEHYDROQUINASE"/>
    <property type="match status" value="1"/>
</dbReference>
<dbReference type="PROSITE" id="PS01029">
    <property type="entry name" value="DEHYDROQUINASE_II"/>
    <property type="match status" value="1"/>
</dbReference>
<dbReference type="EMBL" id="BMZS01000015">
    <property type="protein sequence ID" value="GHD62996.1"/>
    <property type="molecule type" value="Genomic_DNA"/>
</dbReference>
<dbReference type="Gene3D" id="3.40.50.9100">
    <property type="entry name" value="Dehydroquinase, class II"/>
    <property type="match status" value="1"/>
</dbReference>
<evidence type="ECO:0000256" key="9">
    <source>
        <dbReference type="HAMAP-Rule" id="MF_00169"/>
    </source>
</evidence>
<accession>A0A918XX74</accession>
<dbReference type="CDD" id="cd00466">
    <property type="entry name" value="DHQase_II"/>
    <property type="match status" value="1"/>
</dbReference>
<reference evidence="13" key="1">
    <citation type="journal article" date="2014" name="Int. J. Syst. Evol. Microbiol.">
        <title>Complete genome sequence of Corynebacterium casei LMG S-19264T (=DSM 44701T), isolated from a smear-ripened cheese.</title>
        <authorList>
            <consortium name="US DOE Joint Genome Institute (JGI-PGF)"/>
            <person name="Walter F."/>
            <person name="Albersmeier A."/>
            <person name="Kalinowski J."/>
            <person name="Ruckert C."/>
        </authorList>
    </citation>
    <scope>NUCLEOTIDE SEQUENCE</scope>
    <source>
        <strain evidence="13">KCTC 42651</strain>
    </source>
</reference>
<feature type="binding site" evidence="9 11">
    <location>
        <position position="90"/>
    </location>
    <ligand>
        <name>substrate</name>
    </ligand>
</feature>
<dbReference type="PANTHER" id="PTHR21272:SF3">
    <property type="entry name" value="CATABOLIC 3-DEHYDROQUINASE"/>
    <property type="match status" value="1"/>
</dbReference>
<feature type="active site" description="Proton donor" evidence="9 10">
    <location>
        <position position="103"/>
    </location>
</feature>
<comment type="caution">
    <text evidence="13">The sequence shown here is derived from an EMBL/GenBank/DDBJ whole genome shotgun (WGS) entry which is preliminary data.</text>
</comment>
<dbReference type="GO" id="GO:0019631">
    <property type="term" value="P:quinate catabolic process"/>
    <property type="evidence" value="ECO:0007669"/>
    <property type="project" value="TreeGrafter"/>
</dbReference>
<evidence type="ECO:0000256" key="1">
    <source>
        <dbReference type="ARBA" id="ARBA00001864"/>
    </source>
</evidence>
<dbReference type="SUPFAM" id="SSF52304">
    <property type="entry name" value="Type II 3-dehydroquinate dehydratase"/>
    <property type="match status" value="1"/>
</dbReference>
<comment type="function">
    <text evidence="2 9">Catalyzes a trans-dehydration via an enolate intermediate.</text>
</comment>
<dbReference type="GO" id="GO:0003855">
    <property type="term" value="F:3-dehydroquinate dehydratase activity"/>
    <property type="evidence" value="ECO:0007669"/>
    <property type="project" value="UniProtKB-UniRule"/>
</dbReference>
<keyword evidence="9" id="KW-0028">Amino-acid biosynthesis</keyword>
<dbReference type="Pfam" id="PF01220">
    <property type="entry name" value="DHquinase_II"/>
    <property type="match status" value="1"/>
</dbReference>
<reference evidence="13" key="2">
    <citation type="submission" date="2020-09" db="EMBL/GenBank/DDBJ databases">
        <authorList>
            <person name="Sun Q."/>
            <person name="Kim S."/>
        </authorList>
    </citation>
    <scope>NUCLEOTIDE SEQUENCE</scope>
    <source>
        <strain evidence="13">KCTC 42651</strain>
    </source>
</reference>
<dbReference type="NCBIfam" id="NF003805">
    <property type="entry name" value="PRK05395.1-2"/>
    <property type="match status" value="1"/>
</dbReference>
<feature type="active site" description="Proton acceptor" evidence="9 10">
    <location>
        <position position="26"/>
    </location>
</feature>
<comment type="subunit">
    <text evidence="5 9">Homododecamer.</text>
</comment>
<dbReference type="Proteomes" id="UP000630353">
    <property type="component" value="Unassembled WGS sequence"/>
</dbReference>
<dbReference type="InterPro" id="IPR001874">
    <property type="entry name" value="DHquinase_II"/>
</dbReference>
<keyword evidence="14" id="KW-1185">Reference proteome</keyword>
<evidence type="ECO:0000256" key="2">
    <source>
        <dbReference type="ARBA" id="ARBA00003924"/>
    </source>
</evidence>
<evidence type="ECO:0000256" key="3">
    <source>
        <dbReference type="ARBA" id="ARBA00004902"/>
    </source>
</evidence>
<dbReference type="NCBIfam" id="NF003806">
    <property type="entry name" value="PRK05395.1-3"/>
    <property type="match status" value="1"/>
</dbReference>
<evidence type="ECO:0000256" key="10">
    <source>
        <dbReference type="PIRSR" id="PIRSR001399-1"/>
    </source>
</evidence>
<feature type="binding site" evidence="9 11">
    <location>
        <position position="77"/>
    </location>
    <ligand>
        <name>substrate</name>
    </ligand>
</feature>
<evidence type="ECO:0000256" key="5">
    <source>
        <dbReference type="ARBA" id="ARBA00011193"/>
    </source>
</evidence>
<keyword evidence="8 9" id="KW-0456">Lyase</keyword>
<dbReference type="EC" id="4.2.1.10" evidence="6 9"/>
<feature type="binding site" evidence="9 11">
    <location>
        <position position="114"/>
    </location>
    <ligand>
        <name>substrate</name>
    </ligand>
</feature>
<dbReference type="NCBIfam" id="NF003807">
    <property type="entry name" value="PRK05395.1-4"/>
    <property type="match status" value="1"/>
</dbReference>
<feature type="site" description="Transition state stabilizer" evidence="9 12">
    <location>
        <position position="21"/>
    </location>
</feature>
<evidence type="ECO:0000313" key="14">
    <source>
        <dbReference type="Proteomes" id="UP000630353"/>
    </source>
</evidence>